<proteinExistence type="predicted"/>
<feature type="region of interest" description="Disordered" evidence="1">
    <location>
        <begin position="1"/>
        <end position="30"/>
    </location>
</feature>
<name>A0ABU2B1S7_9MICC</name>
<comment type="caution">
    <text evidence="3">The sequence shown here is derived from an EMBL/GenBank/DDBJ whole genome shotgun (WGS) entry which is preliminary data.</text>
</comment>
<protein>
    <submittedName>
        <fullName evidence="3">Magnesium-transporting ATPase (P-type)</fullName>
    </submittedName>
</protein>
<feature type="transmembrane region" description="Helical" evidence="2">
    <location>
        <begin position="39"/>
        <end position="61"/>
    </location>
</feature>
<evidence type="ECO:0000313" key="4">
    <source>
        <dbReference type="Proteomes" id="UP001183794"/>
    </source>
</evidence>
<keyword evidence="2" id="KW-0812">Transmembrane</keyword>
<evidence type="ECO:0000256" key="2">
    <source>
        <dbReference type="SAM" id="Phobius"/>
    </source>
</evidence>
<evidence type="ECO:0000313" key="3">
    <source>
        <dbReference type="EMBL" id="MDR7347545.1"/>
    </source>
</evidence>
<dbReference type="Proteomes" id="UP001183794">
    <property type="component" value="Unassembled WGS sequence"/>
</dbReference>
<feature type="transmembrane region" description="Helical" evidence="2">
    <location>
        <begin position="156"/>
        <end position="177"/>
    </location>
</feature>
<sequence length="180" mass="19844">MAQQAHPNEPIRPVDREANDTTLTGRPEPDFRPDALHKLLAGFSIGVAITAPIFFALQSIGTLDVLPVRYGMDGQVLREGSVWEAIGGLILLGLGTLALVILARYPKILNYPVTLTEHNVQGQYKTAVYTLVWVAFSMSLTMLILVASWLQLINIGWIWLALLLTVTAIIIGISRMLKLR</sequence>
<keyword evidence="4" id="KW-1185">Reference proteome</keyword>
<reference evidence="3 4" key="1">
    <citation type="submission" date="2023-07" db="EMBL/GenBank/DDBJ databases">
        <title>Sequencing the genomes of 1000 actinobacteria strains.</title>
        <authorList>
            <person name="Klenk H.-P."/>
        </authorList>
    </citation>
    <scope>NUCLEOTIDE SEQUENCE [LARGE SCALE GENOMIC DNA]</scope>
    <source>
        <strain evidence="3 4">DSM 22966</strain>
    </source>
</reference>
<keyword evidence="2" id="KW-0472">Membrane</keyword>
<accession>A0ABU2B1S7</accession>
<evidence type="ECO:0000256" key="1">
    <source>
        <dbReference type="SAM" id="MobiDB-lite"/>
    </source>
</evidence>
<gene>
    <name evidence="3" type="ORF">J2S62_001802</name>
</gene>
<dbReference type="EMBL" id="JAVDYJ010000001">
    <property type="protein sequence ID" value="MDR7347545.1"/>
    <property type="molecule type" value="Genomic_DNA"/>
</dbReference>
<feature type="transmembrane region" description="Helical" evidence="2">
    <location>
        <begin position="81"/>
        <end position="105"/>
    </location>
</feature>
<keyword evidence="2" id="KW-1133">Transmembrane helix</keyword>
<feature type="transmembrane region" description="Helical" evidence="2">
    <location>
        <begin position="126"/>
        <end position="150"/>
    </location>
</feature>
<organism evidence="3 4">
    <name type="scientific">Enteractinococcus fodinae</name>
    <dbReference type="NCBI Taxonomy" id="684663"/>
    <lineage>
        <taxon>Bacteria</taxon>
        <taxon>Bacillati</taxon>
        <taxon>Actinomycetota</taxon>
        <taxon>Actinomycetes</taxon>
        <taxon>Micrococcales</taxon>
        <taxon>Micrococcaceae</taxon>
    </lineage>
</organism>